<organism evidence="1">
    <name type="scientific">Mycobacterium xenopi 4042</name>
    <dbReference type="NCBI Taxonomy" id="1299334"/>
    <lineage>
        <taxon>Bacteria</taxon>
        <taxon>Bacillati</taxon>
        <taxon>Actinomycetota</taxon>
        <taxon>Actinomycetes</taxon>
        <taxon>Mycobacteriales</taxon>
        <taxon>Mycobacteriaceae</taxon>
        <taxon>Mycobacterium</taxon>
    </lineage>
</organism>
<comment type="caution">
    <text evidence="1">The sequence shown here is derived from an EMBL/GenBank/DDBJ whole genome shotgun (WGS) entry which is preliminary data.</text>
</comment>
<accession>X7YI28</accession>
<reference evidence="1" key="1">
    <citation type="submission" date="2014-01" db="EMBL/GenBank/DDBJ databases">
        <authorList>
            <person name="Brown-Elliot B."/>
            <person name="Wallace R."/>
            <person name="Lenaerts A."/>
            <person name="Ordway D."/>
            <person name="DeGroote M.A."/>
            <person name="Parker T."/>
            <person name="Sizemore C."/>
            <person name="Tallon L.J."/>
            <person name="Sadzewicz L.K."/>
            <person name="Sengamalay N."/>
            <person name="Fraser C.M."/>
            <person name="Hine E."/>
            <person name="Shefchek K.A."/>
            <person name="Das S.P."/>
            <person name="Tettelin H."/>
        </authorList>
    </citation>
    <scope>NUCLEOTIDE SEQUENCE [LARGE SCALE GENOMIC DNA]</scope>
    <source>
        <strain evidence="1">4042</strain>
    </source>
</reference>
<gene>
    <name evidence="1" type="ORF">I553_0130</name>
</gene>
<evidence type="ECO:0000313" key="1">
    <source>
        <dbReference type="EMBL" id="EUA06802.1"/>
    </source>
</evidence>
<sequence length="52" mass="5936">MSAAAMSSAEPRWWPRQWPRIHQRTPRRLDGRRRRVVGRAGTRVAATPTGIA</sequence>
<name>X7YI28_MYCXE</name>
<proteinExistence type="predicted"/>
<dbReference type="EMBL" id="JAOB01000093">
    <property type="protein sequence ID" value="EUA06802.1"/>
    <property type="molecule type" value="Genomic_DNA"/>
</dbReference>
<protein>
    <submittedName>
        <fullName evidence="1">Uncharacterized protein</fullName>
    </submittedName>
</protein>
<dbReference type="AlphaFoldDB" id="X7YI28"/>